<comment type="caution">
    <text evidence="2">The sequence shown here is derived from an EMBL/GenBank/DDBJ whole genome shotgun (WGS) entry which is preliminary data.</text>
</comment>
<dbReference type="OrthoDB" id="9782626at2"/>
<dbReference type="PANTHER" id="PTHR12110:SF52">
    <property type="entry name" value="XYLOSE ISOMERASE"/>
    <property type="match status" value="1"/>
</dbReference>
<dbReference type="AlphaFoldDB" id="A0A2S8GJK6"/>
<reference evidence="2 3" key="1">
    <citation type="submission" date="2018-02" db="EMBL/GenBank/DDBJ databases">
        <title>Comparative genomes isolates from brazilian mangrove.</title>
        <authorList>
            <person name="Araujo J.E."/>
            <person name="Taketani R.G."/>
            <person name="Silva M.C.P."/>
            <person name="Loureco M.V."/>
            <person name="Andreote F.D."/>
        </authorList>
    </citation>
    <scope>NUCLEOTIDE SEQUENCE [LARGE SCALE GENOMIC DNA]</scope>
    <source>
        <strain evidence="2 3">Nap-Phe MGV</strain>
    </source>
</reference>
<sequence>MRVPLFAINQLTTYRWSFETDARRIAEAGIPGIHVWRQKLVDYGVEKGAHLLEEFGLQPIALSWAGGFTGSDGRSFADAVKDGKLAIEQATELQAPVLVVHSGSRGGHTVNHARRLFLSALGDMLPIAEEHGVVLAVEPMNPAAGAEWTFLQSLADAVELTKKFDSDHLKIVADVYQLFGEKNLIEQLKNAAPHLALVQLADADEAPIGEPDRRPLGSGKLPLREIVSAVRAAGYDGAFDVELMGLEIENSDYQQLITQSRSYLDDILGTTPSADSVPAK</sequence>
<organism evidence="2 3">
    <name type="scientific">Blastopirellula marina</name>
    <dbReference type="NCBI Taxonomy" id="124"/>
    <lineage>
        <taxon>Bacteria</taxon>
        <taxon>Pseudomonadati</taxon>
        <taxon>Planctomycetota</taxon>
        <taxon>Planctomycetia</taxon>
        <taxon>Pirellulales</taxon>
        <taxon>Pirellulaceae</taxon>
        <taxon>Blastopirellula</taxon>
    </lineage>
</organism>
<dbReference type="Pfam" id="PF01261">
    <property type="entry name" value="AP_endonuc_2"/>
    <property type="match status" value="1"/>
</dbReference>
<dbReference type="InterPro" id="IPR050312">
    <property type="entry name" value="IolE/XylAMocC-like"/>
</dbReference>
<evidence type="ECO:0000313" key="2">
    <source>
        <dbReference type="EMBL" id="PQO44606.1"/>
    </source>
</evidence>
<feature type="domain" description="Xylose isomerase-like TIM barrel" evidence="1">
    <location>
        <begin position="23"/>
        <end position="244"/>
    </location>
</feature>
<proteinExistence type="predicted"/>
<gene>
    <name evidence="2" type="ORF">C5Y93_17700</name>
</gene>
<dbReference type="SUPFAM" id="SSF51658">
    <property type="entry name" value="Xylose isomerase-like"/>
    <property type="match status" value="1"/>
</dbReference>
<accession>A0A2S8GJK6</accession>
<dbReference type="GO" id="GO:0016853">
    <property type="term" value="F:isomerase activity"/>
    <property type="evidence" value="ECO:0007669"/>
    <property type="project" value="UniProtKB-KW"/>
</dbReference>
<evidence type="ECO:0000313" key="3">
    <source>
        <dbReference type="Proteomes" id="UP000237819"/>
    </source>
</evidence>
<dbReference type="Proteomes" id="UP000237819">
    <property type="component" value="Unassembled WGS sequence"/>
</dbReference>
<evidence type="ECO:0000259" key="1">
    <source>
        <dbReference type="Pfam" id="PF01261"/>
    </source>
</evidence>
<protein>
    <submittedName>
        <fullName evidence="2">Sugar phosphate isomerase/epimerase</fullName>
    </submittedName>
</protein>
<dbReference type="RefSeq" id="WP_105336780.1">
    <property type="nucleotide sequence ID" value="NZ_PUHZ01000018.1"/>
</dbReference>
<dbReference type="EMBL" id="PUHZ01000018">
    <property type="protein sequence ID" value="PQO44606.1"/>
    <property type="molecule type" value="Genomic_DNA"/>
</dbReference>
<dbReference type="PANTHER" id="PTHR12110">
    <property type="entry name" value="HYDROXYPYRUVATE ISOMERASE"/>
    <property type="match status" value="1"/>
</dbReference>
<dbReference type="InterPro" id="IPR013022">
    <property type="entry name" value="Xyl_isomerase-like_TIM-brl"/>
</dbReference>
<keyword evidence="2" id="KW-0413">Isomerase</keyword>
<dbReference type="InterPro" id="IPR036237">
    <property type="entry name" value="Xyl_isomerase-like_sf"/>
</dbReference>
<name>A0A2S8GJK6_9BACT</name>
<dbReference type="Gene3D" id="3.20.20.150">
    <property type="entry name" value="Divalent-metal-dependent TIM barrel enzymes"/>
    <property type="match status" value="1"/>
</dbReference>